<protein>
    <submittedName>
        <fullName evidence="1">Uncharacterized protein</fullName>
    </submittedName>
</protein>
<sequence length="58" mass="5914">MLFTNSTHSSLLLLGSLFPPQFISLITTSPGLIGAGVGVGNSAEAVKVLPEEAAESDK</sequence>
<organism evidence="1 2">
    <name type="scientific">Candidatus Amesbacteria bacterium GW2011_GWA1_48_9</name>
    <dbReference type="NCBI Taxonomy" id="1618355"/>
    <lineage>
        <taxon>Bacteria</taxon>
        <taxon>Candidatus Amesiibacteriota</taxon>
    </lineage>
</organism>
<comment type="caution">
    <text evidence="1">The sequence shown here is derived from an EMBL/GenBank/DDBJ whole genome shotgun (WGS) entry which is preliminary data.</text>
</comment>
<dbReference type="Proteomes" id="UP000034637">
    <property type="component" value="Unassembled WGS sequence"/>
</dbReference>
<proteinExistence type="predicted"/>
<gene>
    <name evidence="1" type="ORF">UY33_C0032G0033</name>
</gene>
<evidence type="ECO:0000313" key="2">
    <source>
        <dbReference type="Proteomes" id="UP000034637"/>
    </source>
</evidence>
<accession>A0A0G1UYV6</accession>
<evidence type="ECO:0000313" key="1">
    <source>
        <dbReference type="EMBL" id="KKU99439.1"/>
    </source>
</evidence>
<name>A0A0G1UYV6_9BACT</name>
<reference evidence="1 2" key="1">
    <citation type="journal article" date="2015" name="Nature">
        <title>rRNA introns, odd ribosomes, and small enigmatic genomes across a large radiation of phyla.</title>
        <authorList>
            <person name="Brown C.T."/>
            <person name="Hug L.A."/>
            <person name="Thomas B.C."/>
            <person name="Sharon I."/>
            <person name="Castelle C.J."/>
            <person name="Singh A."/>
            <person name="Wilkins M.J."/>
            <person name="Williams K.H."/>
            <person name="Banfield J.F."/>
        </authorList>
    </citation>
    <scope>NUCLEOTIDE SEQUENCE [LARGE SCALE GENOMIC DNA]</scope>
</reference>
<dbReference type="AlphaFoldDB" id="A0A0G1UYV6"/>
<dbReference type="EMBL" id="LCPP01000032">
    <property type="protein sequence ID" value="KKU99439.1"/>
    <property type="molecule type" value="Genomic_DNA"/>
</dbReference>